<feature type="compositionally biased region" description="Polar residues" evidence="5">
    <location>
        <begin position="153"/>
        <end position="166"/>
    </location>
</feature>
<feature type="domain" description="C3H1-type" evidence="6">
    <location>
        <begin position="1051"/>
        <end position="1078"/>
    </location>
</feature>
<feature type="region of interest" description="Disordered" evidence="5">
    <location>
        <begin position="106"/>
        <end position="170"/>
    </location>
</feature>
<keyword evidence="2 4" id="KW-0863">Zinc-finger</keyword>
<keyword evidence="1 4" id="KW-0479">Metal-binding</keyword>
<feature type="compositionally biased region" description="Basic and acidic residues" evidence="5">
    <location>
        <begin position="699"/>
        <end position="708"/>
    </location>
</feature>
<feature type="compositionally biased region" description="Basic and acidic residues" evidence="5">
    <location>
        <begin position="884"/>
        <end position="896"/>
    </location>
</feature>
<dbReference type="Pfam" id="PF00642">
    <property type="entry name" value="zf-CCCH"/>
    <property type="match status" value="1"/>
</dbReference>
<evidence type="ECO:0000259" key="6">
    <source>
        <dbReference type="PROSITE" id="PS50103"/>
    </source>
</evidence>
<feature type="region of interest" description="Disordered" evidence="5">
    <location>
        <begin position="960"/>
        <end position="1049"/>
    </location>
</feature>
<evidence type="ECO:0000313" key="8">
    <source>
        <dbReference type="Proteomes" id="UP001172681"/>
    </source>
</evidence>
<comment type="caution">
    <text evidence="7">The sequence shown here is derived from an EMBL/GenBank/DDBJ whole genome shotgun (WGS) entry which is preliminary data.</text>
</comment>
<feature type="region of interest" description="Disordered" evidence="5">
    <location>
        <begin position="526"/>
        <end position="578"/>
    </location>
</feature>
<evidence type="ECO:0000256" key="4">
    <source>
        <dbReference type="PROSITE-ProRule" id="PRU00723"/>
    </source>
</evidence>
<dbReference type="EMBL" id="JAPDRN010000023">
    <property type="protein sequence ID" value="KAJ9637915.1"/>
    <property type="molecule type" value="Genomic_DNA"/>
</dbReference>
<dbReference type="InterPro" id="IPR000571">
    <property type="entry name" value="Znf_CCCH"/>
</dbReference>
<feature type="compositionally biased region" description="Basic and acidic residues" evidence="5">
    <location>
        <begin position="758"/>
        <end position="780"/>
    </location>
</feature>
<feature type="compositionally biased region" description="Acidic residues" evidence="5">
    <location>
        <begin position="865"/>
        <end position="874"/>
    </location>
</feature>
<feature type="zinc finger region" description="C3H1-type" evidence="4">
    <location>
        <begin position="1051"/>
        <end position="1078"/>
    </location>
</feature>
<feature type="region of interest" description="Disordered" evidence="5">
    <location>
        <begin position="1"/>
        <end position="21"/>
    </location>
</feature>
<feature type="compositionally biased region" description="Basic and acidic residues" evidence="5">
    <location>
        <begin position="289"/>
        <end position="304"/>
    </location>
</feature>
<feature type="compositionally biased region" description="Low complexity" evidence="5">
    <location>
        <begin position="566"/>
        <end position="578"/>
    </location>
</feature>
<feature type="region of interest" description="Disordered" evidence="5">
    <location>
        <begin position="45"/>
        <end position="94"/>
    </location>
</feature>
<feature type="compositionally biased region" description="Basic and acidic residues" evidence="5">
    <location>
        <begin position="734"/>
        <end position="749"/>
    </location>
</feature>
<feature type="compositionally biased region" description="Polar residues" evidence="5">
    <location>
        <begin position="131"/>
        <end position="145"/>
    </location>
</feature>
<dbReference type="SUPFAM" id="SSF90229">
    <property type="entry name" value="CCCH zinc finger"/>
    <property type="match status" value="1"/>
</dbReference>
<feature type="compositionally biased region" description="Polar residues" evidence="5">
    <location>
        <begin position="1"/>
        <end position="19"/>
    </location>
</feature>
<feature type="compositionally biased region" description="Low complexity" evidence="5">
    <location>
        <begin position="912"/>
        <end position="923"/>
    </location>
</feature>
<feature type="region of interest" description="Disordered" evidence="5">
    <location>
        <begin position="699"/>
        <end position="923"/>
    </location>
</feature>
<dbReference type="PROSITE" id="PS50103">
    <property type="entry name" value="ZF_C3H1"/>
    <property type="match status" value="1"/>
</dbReference>
<feature type="compositionally biased region" description="Basic and acidic residues" evidence="5">
    <location>
        <begin position="1020"/>
        <end position="1030"/>
    </location>
</feature>
<organism evidence="7 8">
    <name type="scientific">Knufia peltigerae</name>
    <dbReference type="NCBI Taxonomy" id="1002370"/>
    <lineage>
        <taxon>Eukaryota</taxon>
        <taxon>Fungi</taxon>
        <taxon>Dikarya</taxon>
        <taxon>Ascomycota</taxon>
        <taxon>Pezizomycotina</taxon>
        <taxon>Eurotiomycetes</taxon>
        <taxon>Chaetothyriomycetidae</taxon>
        <taxon>Chaetothyriales</taxon>
        <taxon>Trichomeriaceae</taxon>
        <taxon>Knufia</taxon>
    </lineage>
</organism>
<feature type="region of interest" description="Disordered" evidence="5">
    <location>
        <begin position="287"/>
        <end position="340"/>
    </location>
</feature>
<dbReference type="SMART" id="SM00356">
    <property type="entry name" value="ZnF_C3H1"/>
    <property type="match status" value="1"/>
</dbReference>
<reference evidence="7" key="1">
    <citation type="submission" date="2022-10" db="EMBL/GenBank/DDBJ databases">
        <title>Culturing micro-colonial fungi from biological soil crusts in the Mojave desert and describing Neophaeococcomyces mojavensis, and introducing the new genera and species Taxawa tesnikishii.</title>
        <authorList>
            <person name="Kurbessoian T."/>
            <person name="Stajich J.E."/>
        </authorList>
    </citation>
    <scope>NUCLEOTIDE SEQUENCE</scope>
    <source>
        <strain evidence="7">TK_35</strain>
    </source>
</reference>
<keyword evidence="8" id="KW-1185">Reference proteome</keyword>
<evidence type="ECO:0000256" key="1">
    <source>
        <dbReference type="ARBA" id="ARBA00022723"/>
    </source>
</evidence>
<sequence length="1081" mass="118083">MDSSTNHAINGTHNSNNQAYPYLDGIQTYSNEEFSRFFDPALFEDTTIGPGFTQQTQQLPPNFNQDVSRQSHSPLPQFNSPQPAYQPHNQYSQSPLYDTRQLPQQQNYDPRFYSGPSPSPLGFEGGYSFQPPMNYNAQGFNSQHMNMPPRQTPTPTNFAPGSGQKQQPPPYVNVQPSHLAQMQNPEMMHYGNYQNQSRQSSGSFVDPNLLSTGQMLGASNNNVNFQHQQSYLGQPSYFKAGSTVDPRTLQGALPVQPAPSPATQQPQSMLLSFSQSATLTKPVSVVIPKPEKAPQSKPSKDSIAPKKTKKKGTNDPASDSEDELSIQAEEPPEPTPAILSIDLPTEEGQKAQYLAVHAVFSPRNKPATPEKVRGGIASFGDSVRALRDSWKVKNENLRKAELPDSPTAKDADALKKEVARYRSLIQEVMTRSLNFGHPSIVKRLGENHFTMAALSSFILDRFTVGDYDSPLTLAILKFVIKFETLDFETLEMTKLSKLLQRLTKKATTDIKTLAQSILENATAVSAKKKAASKSENPASPNVGGSPREAVAGTKRPREGESASQTVPKKVVKVQSSKPLALQNAERRKAFEAGKAAEKPVATSSAPAKAKVAVTAPPKSAVFSSLMSASKKPGTSIAARAAAAAKDKGSAVTNTPAPPVVVVKKEVVGRDSPPISGALAPKTTSTPSALLGLLADMEKKPQKEVKKEAQIPNETEEEKARRLRKEARKKLRVTWKADSDLVETRLFTHDPDEEIGDGDSLKRDAGDTGREGEALKLHQSMDDLDDEEDENEDSHEDFETYSTPSEVDFTVLENDTGSSEANFFKFGGTTRAEGVNNEEQNKREQETVMATYASKSDRPPTPKEPDENEEGDFEPAEPAIDFGEPDAKTRQREKDYQARQARNQPGFPPQPQVAPAQAASQQPAAISSALQQALAQFQPAQAQAAVAPQLDLSALFQSVQQINQQVQSQTPAPQYALPPVTPDLSAILANLQQQQQQSSQHSAPSVGIGTDISPYPGSVDDSSRKHARTDSNDYDYDEAGRKGGAKKKKPYNYKTQICSFWEQGRCTKGDSCTYRHGEEDFS</sequence>
<keyword evidence="3 4" id="KW-0862">Zinc</keyword>
<gene>
    <name evidence="7" type="ORF">H2204_004505</name>
</gene>
<evidence type="ECO:0000313" key="7">
    <source>
        <dbReference type="EMBL" id="KAJ9637915.1"/>
    </source>
</evidence>
<feature type="compositionally biased region" description="Basic and acidic residues" evidence="5">
    <location>
        <begin position="854"/>
        <end position="864"/>
    </location>
</feature>
<protein>
    <recommendedName>
        <fullName evidence="6">C3H1-type domain-containing protein</fullName>
    </recommendedName>
</protein>
<dbReference type="AlphaFoldDB" id="A0AA39D0R3"/>
<name>A0AA39D0R3_9EURO</name>
<accession>A0AA39D0R3</accession>
<evidence type="ECO:0000256" key="5">
    <source>
        <dbReference type="SAM" id="MobiDB-lite"/>
    </source>
</evidence>
<evidence type="ECO:0000256" key="2">
    <source>
        <dbReference type="ARBA" id="ARBA00022771"/>
    </source>
</evidence>
<dbReference type="Gene3D" id="4.10.1000.10">
    <property type="entry name" value="Zinc finger, CCCH-type"/>
    <property type="match status" value="1"/>
</dbReference>
<dbReference type="Proteomes" id="UP001172681">
    <property type="component" value="Unassembled WGS sequence"/>
</dbReference>
<evidence type="ECO:0000256" key="3">
    <source>
        <dbReference type="ARBA" id="ARBA00022833"/>
    </source>
</evidence>
<dbReference type="InterPro" id="IPR036855">
    <property type="entry name" value="Znf_CCCH_sf"/>
</dbReference>
<feature type="compositionally biased region" description="Polar residues" evidence="5">
    <location>
        <begin position="52"/>
        <end position="94"/>
    </location>
</feature>
<dbReference type="GO" id="GO:0008270">
    <property type="term" value="F:zinc ion binding"/>
    <property type="evidence" value="ECO:0007669"/>
    <property type="project" value="UniProtKB-KW"/>
</dbReference>
<feature type="compositionally biased region" description="Basic residues" evidence="5">
    <location>
        <begin position="720"/>
        <end position="732"/>
    </location>
</feature>
<feature type="region of interest" description="Disordered" evidence="5">
    <location>
        <begin position="248"/>
        <end position="268"/>
    </location>
</feature>
<feature type="compositionally biased region" description="Acidic residues" evidence="5">
    <location>
        <begin position="781"/>
        <end position="795"/>
    </location>
</feature>
<proteinExistence type="predicted"/>